<dbReference type="Proteomes" id="UP001629113">
    <property type="component" value="Unassembled WGS sequence"/>
</dbReference>
<proteinExistence type="predicted"/>
<dbReference type="EMBL" id="JBFCZG010000006">
    <property type="protein sequence ID" value="KAL3421174.1"/>
    <property type="molecule type" value="Genomic_DNA"/>
</dbReference>
<keyword evidence="1" id="KW-0378">Hydrolase</keyword>
<name>A0ABR4PCY7_9HELO</name>
<comment type="caution">
    <text evidence="1">The sequence shown here is derived from an EMBL/GenBank/DDBJ whole genome shotgun (WGS) entry which is preliminary data.</text>
</comment>
<dbReference type="GO" id="GO:0016787">
    <property type="term" value="F:hydrolase activity"/>
    <property type="evidence" value="ECO:0007669"/>
    <property type="project" value="UniProtKB-KW"/>
</dbReference>
<keyword evidence="2" id="KW-1185">Reference proteome</keyword>
<sequence length="144" mass="16306">MIVAYGGARFIRELLTRWAGKNEVGNKRFAEQDAVGVYADFFENEKVVRATCDDYRAGAEEDIELEKKDQDEGRKLESPTLLIYAADVIGKRWDMMKVWGEWVSEKDLLKEVGIGEGIGHFVPEEAPEKTAEAIQNFYSKIAAK</sequence>
<gene>
    <name evidence="1" type="ORF">PVAG01_07619</name>
</gene>
<dbReference type="Gene3D" id="3.40.50.1820">
    <property type="entry name" value="alpha/beta hydrolase"/>
    <property type="match status" value="1"/>
</dbReference>
<dbReference type="InterPro" id="IPR029058">
    <property type="entry name" value="AB_hydrolase_fold"/>
</dbReference>
<protein>
    <submittedName>
        <fullName evidence="1">Alpha beta hydrolase fold protein</fullName>
    </submittedName>
</protein>
<accession>A0ABR4PCY7</accession>
<dbReference type="SUPFAM" id="SSF53474">
    <property type="entry name" value="alpha/beta-Hydrolases"/>
    <property type="match status" value="1"/>
</dbReference>
<organism evidence="1 2">
    <name type="scientific">Phlyctema vagabunda</name>
    <dbReference type="NCBI Taxonomy" id="108571"/>
    <lineage>
        <taxon>Eukaryota</taxon>
        <taxon>Fungi</taxon>
        <taxon>Dikarya</taxon>
        <taxon>Ascomycota</taxon>
        <taxon>Pezizomycotina</taxon>
        <taxon>Leotiomycetes</taxon>
        <taxon>Helotiales</taxon>
        <taxon>Dermateaceae</taxon>
        <taxon>Phlyctema</taxon>
    </lineage>
</organism>
<reference evidence="1 2" key="1">
    <citation type="submission" date="2024-06" db="EMBL/GenBank/DDBJ databases">
        <title>Complete genome of Phlyctema vagabunda strain 19-DSS-EL-015.</title>
        <authorList>
            <person name="Fiorenzani C."/>
        </authorList>
    </citation>
    <scope>NUCLEOTIDE SEQUENCE [LARGE SCALE GENOMIC DNA]</scope>
    <source>
        <strain evidence="1 2">19-DSS-EL-015</strain>
    </source>
</reference>
<evidence type="ECO:0000313" key="2">
    <source>
        <dbReference type="Proteomes" id="UP001629113"/>
    </source>
</evidence>
<evidence type="ECO:0000313" key="1">
    <source>
        <dbReference type="EMBL" id="KAL3421174.1"/>
    </source>
</evidence>